<dbReference type="InterPro" id="IPR003730">
    <property type="entry name" value="Cu_polyphenol_OxRdtase"/>
</dbReference>
<name>A0A2A2F2B6_9GAMM</name>
<comment type="similarity">
    <text evidence="2 10">Belongs to the purine nucleoside phosphorylase YfiH/LACC1 family.</text>
</comment>
<dbReference type="GO" id="GO:0017061">
    <property type="term" value="F:S-methyl-5-thioadenosine phosphorylase activity"/>
    <property type="evidence" value="ECO:0007669"/>
    <property type="project" value="UniProtKB-EC"/>
</dbReference>
<dbReference type="Pfam" id="PF02578">
    <property type="entry name" value="Cu-oxidase_4"/>
    <property type="match status" value="1"/>
</dbReference>
<proteinExistence type="inferred from homology"/>
<keyword evidence="12" id="KW-1185">Reference proteome</keyword>
<dbReference type="AlphaFoldDB" id="A0A2A2F2B6"/>
<evidence type="ECO:0000256" key="7">
    <source>
        <dbReference type="ARBA" id="ARBA00047989"/>
    </source>
</evidence>
<dbReference type="GO" id="GO:0005507">
    <property type="term" value="F:copper ion binding"/>
    <property type="evidence" value="ECO:0007669"/>
    <property type="project" value="TreeGrafter"/>
</dbReference>
<dbReference type="PANTHER" id="PTHR30616:SF2">
    <property type="entry name" value="PURINE NUCLEOSIDE PHOSPHORYLASE LACC1"/>
    <property type="match status" value="1"/>
</dbReference>
<reference evidence="11 12" key="1">
    <citation type="submission" date="2017-08" db="EMBL/GenBank/DDBJ databases">
        <title>Halovibrio sewagensis sp. nov., isolated from wastewater of high salinity.</title>
        <authorList>
            <person name="Dong X."/>
            <person name="Zhang G."/>
        </authorList>
    </citation>
    <scope>NUCLEOTIDE SEQUENCE [LARGE SCALE GENOMIC DNA]</scope>
    <source>
        <strain evidence="11 12">YL5-2</strain>
    </source>
</reference>
<dbReference type="Proteomes" id="UP000218896">
    <property type="component" value="Unassembled WGS sequence"/>
</dbReference>
<keyword evidence="5" id="KW-0378">Hydrolase</keyword>
<accession>A0A2A2F2B6</accession>
<dbReference type="PANTHER" id="PTHR30616">
    <property type="entry name" value="UNCHARACTERIZED PROTEIN YFIH"/>
    <property type="match status" value="1"/>
</dbReference>
<evidence type="ECO:0000256" key="4">
    <source>
        <dbReference type="ARBA" id="ARBA00022723"/>
    </source>
</evidence>
<dbReference type="InterPro" id="IPR011324">
    <property type="entry name" value="Cytotoxic_necrot_fac-like_cat"/>
</dbReference>
<evidence type="ECO:0000256" key="2">
    <source>
        <dbReference type="ARBA" id="ARBA00007353"/>
    </source>
</evidence>
<comment type="catalytic activity">
    <reaction evidence="9">
        <text>S-methyl-5'-thioadenosine + phosphate = 5-(methylsulfanyl)-alpha-D-ribose 1-phosphate + adenine</text>
        <dbReference type="Rhea" id="RHEA:11852"/>
        <dbReference type="ChEBI" id="CHEBI:16708"/>
        <dbReference type="ChEBI" id="CHEBI:17509"/>
        <dbReference type="ChEBI" id="CHEBI:43474"/>
        <dbReference type="ChEBI" id="CHEBI:58533"/>
        <dbReference type="EC" id="2.4.2.28"/>
    </reaction>
    <physiologicalReaction direction="left-to-right" evidence="9">
        <dbReference type="Rhea" id="RHEA:11853"/>
    </physiologicalReaction>
</comment>
<evidence type="ECO:0000313" key="12">
    <source>
        <dbReference type="Proteomes" id="UP000218896"/>
    </source>
</evidence>
<keyword evidence="6" id="KW-0862">Zinc</keyword>
<comment type="catalytic activity">
    <reaction evidence="8">
        <text>adenosine + phosphate = alpha-D-ribose 1-phosphate + adenine</text>
        <dbReference type="Rhea" id="RHEA:27642"/>
        <dbReference type="ChEBI" id="CHEBI:16335"/>
        <dbReference type="ChEBI" id="CHEBI:16708"/>
        <dbReference type="ChEBI" id="CHEBI:43474"/>
        <dbReference type="ChEBI" id="CHEBI:57720"/>
        <dbReference type="EC" id="2.4.2.1"/>
    </reaction>
    <physiologicalReaction direction="left-to-right" evidence="8">
        <dbReference type="Rhea" id="RHEA:27643"/>
    </physiologicalReaction>
</comment>
<dbReference type="SUPFAM" id="SSF64438">
    <property type="entry name" value="CNF1/YfiH-like putative cysteine hydrolases"/>
    <property type="match status" value="1"/>
</dbReference>
<evidence type="ECO:0000256" key="5">
    <source>
        <dbReference type="ARBA" id="ARBA00022801"/>
    </source>
</evidence>
<keyword evidence="4" id="KW-0479">Metal-binding</keyword>
<dbReference type="NCBIfam" id="TIGR00726">
    <property type="entry name" value="peptidoglycan editing factor PgeF"/>
    <property type="match status" value="1"/>
</dbReference>
<evidence type="ECO:0000256" key="3">
    <source>
        <dbReference type="ARBA" id="ARBA00022679"/>
    </source>
</evidence>
<dbReference type="GO" id="GO:0016787">
    <property type="term" value="F:hydrolase activity"/>
    <property type="evidence" value="ECO:0007669"/>
    <property type="project" value="UniProtKB-KW"/>
</dbReference>
<keyword evidence="3" id="KW-0808">Transferase</keyword>
<dbReference type="Gene3D" id="3.60.140.10">
    <property type="entry name" value="CNF1/YfiH-like putative cysteine hydrolases"/>
    <property type="match status" value="1"/>
</dbReference>
<evidence type="ECO:0000313" key="11">
    <source>
        <dbReference type="EMBL" id="PAU79586.1"/>
    </source>
</evidence>
<comment type="catalytic activity">
    <reaction evidence="7">
        <text>adenosine + H2O + H(+) = inosine + NH4(+)</text>
        <dbReference type="Rhea" id="RHEA:24408"/>
        <dbReference type="ChEBI" id="CHEBI:15377"/>
        <dbReference type="ChEBI" id="CHEBI:15378"/>
        <dbReference type="ChEBI" id="CHEBI:16335"/>
        <dbReference type="ChEBI" id="CHEBI:17596"/>
        <dbReference type="ChEBI" id="CHEBI:28938"/>
        <dbReference type="EC" id="3.5.4.4"/>
    </reaction>
    <physiologicalReaction direction="left-to-right" evidence="7">
        <dbReference type="Rhea" id="RHEA:24409"/>
    </physiologicalReaction>
</comment>
<dbReference type="CDD" id="cd16833">
    <property type="entry name" value="YfiH"/>
    <property type="match status" value="1"/>
</dbReference>
<gene>
    <name evidence="11" type="ORF">CK501_12295</name>
</gene>
<sequence>MITESDESVFVPDWPAPAGVRSLVTTRRGGFSSGPWRSFNLGFHVNDDAGAVHANRAKLNRVSGLAPGAVHWLEQVHGNRVVRVPAMEQTPVADAAWTDQPGQACVVMTADCLPVLFCDDRGSRVAVAHAGWRGLAEGVLEAALGVFPEPSRVLAYLGPAIGPSAFEVGDEVRAIFIAEDPEAGFHFRPASSLGETWYADLYGLARHRLETAGVKRVFGGCACTFSDEADFFSYRRDGTTGRMASLIWLDNA</sequence>
<dbReference type="EMBL" id="NSKD01000006">
    <property type="protein sequence ID" value="PAU79586.1"/>
    <property type="molecule type" value="Genomic_DNA"/>
</dbReference>
<evidence type="ECO:0000256" key="6">
    <source>
        <dbReference type="ARBA" id="ARBA00022833"/>
    </source>
</evidence>
<evidence type="ECO:0000256" key="10">
    <source>
        <dbReference type="RuleBase" id="RU361274"/>
    </source>
</evidence>
<dbReference type="InterPro" id="IPR038371">
    <property type="entry name" value="Cu_polyphenol_OxRdtase_sf"/>
</dbReference>
<protein>
    <recommendedName>
        <fullName evidence="10">Purine nucleoside phosphorylase</fullName>
    </recommendedName>
</protein>
<dbReference type="RefSeq" id="WP_095618044.1">
    <property type="nucleotide sequence ID" value="NZ_NSKD01000006.1"/>
</dbReference>
<comment type="catalytic activity">
    <reaction evidence="1">
        <text>inosine + phosphate = alpha-D-ribose 1-phosphate + hypoxanthine</text>
        <dbReference type="Rhea" id="RHEA:27646"/>
        <dbReference type="ChEBI" id="CHEBI:17368"/>
        <dbReference type="ChEBI" id="CHEBI:17596"/>
        <dbReference type="ChEBI" id="CHEBI:43474"/>
        <dbReference type="ChEBI" id="CHEBI:57720"/>
        <dbReference type="EC" id="2.4.2.1"/>
    </reaction>
    <physiologicalReaction direction="left-to-right" evidence="1">
        <dbReference type="Rhea" id="RHEA:27647"/>
    </physiologicalReaction>
</comment>
<organism evidence="11 12">
    <name type="scientific">Halovibrio salipaludis</name>
    <dbReference type="NCBI Taxonomy" id="2032626"/>
    <lineage>
        <taxon>Bacteria</taxon>
        <taxon>Pseudomonadati</taxon>
        <taxon>Pseudomonadota</taxon>
        <taxon>Gammaproteobacteria</taxon>
        <taxon>Oceanospirillales</taxon>
        <taxon>Halomonadaceae</taxon>
        <taxon>Halovibrio</taxon>
    </lineage>
</organism>
<comment type="caution">
    <text evidence="11">The sequence shown here is derived from an EMBL/GenBank/DDBJ whole genome shotgun (WGS) entry which is preliminary data.</text>
</comment>
<evidence type="ECO:0000256" key="1">
    <source>
        <dbReference type="ARBA" id="ARBA00000553"/>
    </source>
</evidence>
<evidence type="ECO:0000256" key="9">
    <source>
        <dbReference type="ARBA" id="ARBA00049893"/>
    </source>
</evidence>
<evidence type="ECO:0000256" key="8">
    <source>
        <dbReference type="ARBA" id="ARBA00048968"/>
    </source>
</evidence>
<dbReference type="OrthoDB" id="4279at2"/>